<dbReference type="EC" id="2.7.11.1" evidence="1"/>
<feature type="region of interest" description="Disordered" evidence="11">
    <location>
        <begin position="247"/>
        <end position="280"/>
    </location>
</feature>
<evidence type="ECO:0000256" key="6">
    <source>
        <dbReference type="ARBA" id="ARBA00022840"/>
    </source>
</evidence>
<evidence type="ECO:0000313" key="16">
    <source>
        <dbReference type="Proteomes" id="UP000429607"/>
    </source>
</evidence>
<feature type="compositionally biased region" description="Low complexity" evidence="11">
    <location>
        <begin position="218"/>
        <end position="229"/>
    </location>
</feature>
<dbReference type="InterPro" id="IPR011009">
    <property type="entry name" value="Kinase-like_dom_sf"/>
</dbReference>
<dbReference type="InterPro" id="IPR050339">
    <property type="entry name" value="CC_SR_Kinase"/>
</dbReference>
<feature type="compositionally biased region" description="Polar residues" evidence="11">
    <location>
        <begin position="179"/>
        <end position="194"/>
    </location>
</feature>
<evidence type="ECO:0000256" key="7">
    <source>
        <dbReference type="ARBA" id="ARBA00023193"/>
    </source>
</evidence>
<evidence type="ECO:0000256" key="9">
    <source>
        <dbReference type="ARBA" id="ARBA00048659"/>
    </source>
</evidence>
<organism evidence="13 18">
    <name type="scientific">Phytophthora rubi</name>
    <dbReference type="NCBI Taxonomy" id="129364"/>
    <lineage>
        <taxon>Eukaryota</taxon>
        <taxon>Sar</taxon>
        <taxon>Stramenopiles</taxon>
        <taxon>Oomycota</taxon>
        <taxon>Peronosporomycetes</taxon>
        <taxon>Peronosporales</taxon>
        <taxon>Peronosporaceae</taxon>
        <taxon>Phytophthora</taxon>
    </lineage>
</organism>
<dbReference type="AlphaFoldDB" id="A0A6A3LFY7"/>
<evidence type="ECO:0000256" key="2">
    <source>
        <dbReference type="ARBA" id="ARBA00022527"/>
    </source>
</evidence>
<keyword evidence="5" id="KW-0418">Kinase</keyword>
<keyword evidence="7" id="KW-0652">Protein synthesis inhibitor</keyword>
<sequence>MLRPSRSPARVDKKKVSTTPPKPWQSPVILPLARCLSTPVQNGKPVQLQTSSMTPPPPQRRHERPGERSGSGLFERANPFETDFTDKELIAQGGFGKVYKCKSNVDGHWYAVKLEQFWFKPETYFNPSEVRDVMMNEALVLAGLDHENVCRYYNTWVLGSLIPAVNKGQEVEQPESPCYSPTYSLMRRTSSPAGSSPTGRSSFSSVSESNDQDDEVDMSSSNYSDAYSYDPDDECVASFGDLGFEMEEEERDVSPRMSLARSQRLAAGTTSPQRINEDGDDTFNRQEERLRPKPLDSSPGAFITQIDVYIQMALYEGNSLRDWMEQRKPGEVDAVKNMHIFHQIVNGLRYVHKQGLVHRDIKPANIFLTRESCVKIGDFGLSKNTLQSSLKLHPSRYLCEEGDDSYDTLTYNSTDEEMEEVSELSIGVGTPLYSSPEQTHGQQTCAAPSDVYSLGVLLCEIFCTFTTQMERYVVLSNARKGQLPPSLLDEHPQIAELICAMVQEDPLLRPTCADIMDCGIFQHQKLHFNLRSPCSGSAGVGPLAHALLSHGNCSSTVLNLLRSIARLEQEEETLLLNLETTDKHKVQVFFPDTEDNLRPAESLSESPISPKSEQRVSPTGKILPTGALTGKTIHELKRLGNERRRLLDSALHELQQ</sequence>
<evidence type="ECO:0000256" key="10">
    <source>
        <dbReference type="ARBA" id="ARBA00048977"/>
    </source>
</evidence>
<dbReference type="InterPro" id="IPR008271">
    <property type="entry name" value="Ser/Thr_kinase_AS"/>
</dbReference>
<feature type="compositionally biased region" description="Polar residues" evidence="11">
    <location>
        <begin position="603"/>
        <end position="617"/>
    </location>
</feature>
<dbReference type="PANTHER" id="PTHR11042">
    <property type="entry name" value="EUKARYOTIC TRANSLATION INITIATION FACTOR 2-ALPHA KINASE EIF2-ALPHA KINASE -RELATED"/>
    <property type="match status" value="1"/>
</dbReference>
<keyword evidence="6" id="KW-0067">ATP-binding</keyword>
<comment type="catalytic activity">
    <reaction evidence="9">
        <text>L-threonyl-[protein] + ATP = O-phospho-L-threonyl-[protein] + ADP + H(+)</text>
        <dbReference type="Rhea" id="RHEA:46608"/>
        <dbReference type="Rhea" id="RHEA-COMP:11060"/>
        <dbReference type="Rhea" id="RHEA-COMP:11605"/>
        <dbReference type="ChEBI" id="CHEBI:15378"/>
        <dbReference type="ChEBI" id="CHEBI:30013"/>
        <dbReference type="ChEBI" id="CHEBI:30616"/>
        <dbReference type="ChEBI" id="CHEBI:61977"/>
        <dbReference type="ChEBI" id="CHEBI:456216"/>
        <dbReference type="EC" id="2.7.11.1"/>
    </reaction>
    <physiologicalReaction direction="left-to-right" evidence="9">
        <dbReference type="Rhea" id="RHEA:46609"/>
    </physiologicalReaction>
</comment>
<gene>
    <name evidence="14" type="ORF">PR001_g13928</name>
    <name evidence="13" type="ORF">PR002_g14137</name>
    <name evidence="15" type="ORF">PR003_g15534</name>
</gene>
<evidence type="ECO:0000256" key="1">
    <source>
        <dbReference type="ARBA" id="ARBA00012513"/>
    </source>
</evidence>
<evidence type="ECO:0000313" key="14">
    <source>
        <dbReference type="EMBL" id="KAE9019238.1"/>
    </source>
</evidence>
<feature type="region of interest" description="Disordered" evidence="11">
    <location>
        <begin position="169"/>
        <end position="229"/>
    </location>
</feature>
<dbReference type="Gene3D" id="3.30.200.20">
    <property type="entry name" value="Phosphorylase Kinase, domain 1"/>
    <property type="match status" value="1"/>
</dbReference>
<dbReference type="InterPro" id="IPR000719">
    <property type="entry name" value="Prot_kinase_dom"/>
</dbReference>
<feature type="domain" description="Protein kinase" evidence="12">
    <location>
        <begin position="84"/>
        <end position="526"/>
    </location>
</feature>
<comment type="catalytic activity">
    <reaction evidence="10">
        <text>L-seryl-[protein] + ATP = O-phospho-L-seryl-[protein] + ADP + H(+)</text>
        <dbReference type="Rhea" id="RHEA:17989"/>
        <dbReference type="Rhea" id="RHEA-COMP:9863"/>
        <dbReference type="Rhea" id="RHEA-COMP:11604"/>
        <dbReference type="ChEBI" id="CHEBI:15378"/>
        <dbReference type="ChEBI" id="CHEBI:29999"/>
        <dbReference type="ChEBI" id="CHEBI:30616"/>
        <dbReference type="ChEBI" id="CHEBI:83421"/>
        <dbReference type="ChEBI" id="CHEBI:456216"/>
        <dbReference type="EC" id="2.7.11.1"/>
    </reaction>
    <physiologicalReaction direction="left-to-right" evidence="10">
        <dbReference type="Rhea" id="RHEA:17990"/>
    </physiologicalReaction>
</comment>
<name>A0A6A3LFY7_9STRA</name>
<dbReference type="PROSITE" id="PS50011">
    <property type="entry name" value="PROTEIN_KINASE_DOM"/>
    <property type="match status" value="1"/>
</dbReference>
<dbReference type="Proteomes" id="UP000434957">
    <property type="component" value="Unassembled WGS sequence"/>
</dbReference>
<dbReference type="EMBL" id="QXFV01000976">
    <property type="protein sequence ID" value="KAE9019238.1"/>
    <property type="molecule type" value="Genomic_DNA"/>
</dbReference>
<dbReference type="EMBL" id="QXFU01000967">
    <property type="protein sequence ID" value="KAE9014743.1"/>
    <property type="molecule type" value="Genomic_DNA"/>
</dbReference>
<dbReference type="GO" id="GO:0004694">
    <property type="term" value="F:eukaryotic translation initiation factor 2alpha kinase activity"/>
    <property type="evidence" value="ECO:0007669"/>
    <property type="project" value="TreeGrafter"/>
</dbReference>
<evidence type="ECO:0000256" key="8">
    <source>
        <dbReference type="ARBA" id="ARBA00037982"/>
    </source>
</evidence>
<dbReference type="PANTHER" id="PTHR11042:SF160">
    <property type="entry name" value="EUKARYOTIC TRANSLATION INITIATION FACTOR 2-ALPHA KINASE 1"/>
    <property type="match status" value="1"/>
</dbReference>
<evidence type="ECO:0000313" key="18">
    <source>
        <dbReference type="Proteomes" id="UP000435112"/>
    </source>
</evidence>
<dbReference type="EMBL" id="QXFT01001082">
    <property type="protein sequence ID" value="KAE9329526.1"/>
    <property type="molecule type" value="Genomic_DNA"/>
</dbReference>
<evidence type="ECO:0000256" key="11">
    <source>
        <dbReference type="SAM" id="MobiDB-lite"/>
    </source>
</evidence>
<evidence type="ECO:0000313" key="13">
    <source>
        <dbReference type="EMBL" id="KAE9014743.1"/>
    </source>
</evidence>
<dbReference type="Gene3D" id="1.10.510.10">
    <property type="entry name" value="Transferase(Phosphotransferase) domain 1"/>
    <property type="match status" value="1"/>
</dbReference>
<keyword evidence="3" id="KW-0808">Transferase</keyword>
<keyword evidence="17" id="KW-1185">Reference proteome</keyword>
<dbReference type="GO" id="GO:0005737">
    <property type="term" value="C:cytoplasm"/>
    <property type="evidence" value="ECO:0007669"/>
    <property type="project" value="TreeGrafter"/>
</dbReference>
<dbReference type="GO" id="GO:0017148">
    <property type="term" value="P:negative regulation of translation"/>
    <property type="evidence" value="ECO:0007669"/>
    <property type="project" value="UniProtKB-KW"/>
</dbReference>
<keyword evidence="4" id="KW-0547">Nucleotide-binding</keyword>
<accession>A0A6A3LFY7</accession>
<dbReference type="Pfam" id="PF00069">
    <property type="entry name" value="Pkinase"/>
    <property type="match status" value="1"/>
</dbReference>
<keyword evidence="2" id="KW-0723">Serine/threonine-protein kinase</keyword>
<reference evidence="16 18" key="1">
    <citation type="submission" date="2018-09" db="EMBL/GenBank/DDBJ databases">
        <title>Genomic investigation of the strawberry pathogen Phytophthora fragariae indicates pathogenicity is determined by transcriptional variation in three key races.</title>
        <authorList>
            <person name="Adams T.M."/>
            <person name="Armitage A.D."/>
            <person name="Sobczyk M.K."/>
            <person name="Bates H.J."/>
            <person name="Dunwell J.M."/>
            <person name="Nellist C.F."/>
            <person name="Harrison R.J."/>
        </authorList>
    </citation>
    <scope>NUCLEOTIDE SEQUENCE [LARGE SCALE GENOMIC DNA]</scope>
    <source>
        <strain evidence="14 16">SCRP249</strain>
        <strain evidence="13 18">SCRP324</strain>
        <strain evidence="15 17">SCRP333</strain>
    </source>
</reference>
<evidence type="ECO:0000256" key="4">
    <source>
        <dbReference type="ARBA" id="ARBA00022741"/>
    </source>
</evidence>
<dbReference type="PROSITE" id="PS00108">
    <property type="entry name" value="PROTEIN_KINASE_ST"/>
    <property type="match status" value="1"/>
</dbReference>
<feature type="compositionally biased region" description="Low complexity" evidence="11">
    <location>
        <begin position="195"/>
        <end position="207"/>
    </location>
</feature>
<dbReference type="GO" id="GO:0005524">
    <property type="term" value="F:ATP binding"/>
    <property type="evidence" value="ECO:0007669"/>
    <property type="project" value="UniProtKB-KW"/>
</dbReference>
<dbReference type="OrthoDB" id="341578at2759"/>
<evidence type="ECO:0000259" key="12">
    <source>
        <dbReference type="PROSITE" id="PS50011"/>
    </source>
</evidence>
<dbReference type="GO" id="GO:0005634">
    <property type="term" value="C:nucleus"/>
    <property type="evidence" value="ECO:0007669"/>
    <property type="project" value="TreeGrafter"/>
</dbReference>
<comment type="similarity">
    <text evidence="8">Belongs to the protein kinase superfamily. Ser/Thr protein kinase family. GCN2 subfamily.</text>
</comment>
<evidence type="ECO:0000313" key="17">
    <source>
        <dbReference type="Proteomes" id="UP000434957"/>
    </source>
</evidence>
<dbReference type="Proteomes" id="UP000435112">
    <property type="component" value="Unassembled WGS sequence"/>
</dbReference>
<protein>
    <recommendedName>
        <fullName evidence="1">non-specific serine/threonine protein kinase</fullName>
        <ecNumber evidence="1">2.7.11.1</ecNumber>
    </recommendedName>
</protein>
<dbReference type="SUPFAM" id="SSF56112">
    <property type="entry name" value="Protein kinase-like (PK-like)"/>
    <property type="match status" value="1"/>
</dbReference>
<dbReference type="FunFam" id="1.10.510.10:FF:001167">
    <property type="entry name" value="Uncharacterized protein"/>
    <property type="match status" value="1"/>
</dbReference>
<evidence type="ECO:0000256" key="5">
    <source>
        <dbReference type="ARBA" id="ARBA00022777"/>
    </source>
</evidence>
<comment type="caution">
    <text evidence="13">The sequence shown here is derived from an EMBL/GenBank/DDBJ whole genome shotgun (WGS) entry which is preliminary data.</text>
</comment>
<evidence type="ECO:0000313" key="15">
    <source>
        <dbReference type="EMBL" id="KAE9329526.1"/>
    </source>
</evidence>
<evidence type="ECO:0000256" key="3">
    <source>
        <dbReference type="ARBA" id="ARBA00022679"/>
    </source>
</evidence>
<feature type="region of interest" description="Disordered" evidence="11">
    <location>
        <begin position="40"/>
        <end position="77"/>
    </location>
</feature>
<feature type="region of interest" description="Disordered" evidence="11">
    <location>
        <begin position="598"/>
        <end position="625"/>
    </location>
</feature>
<dbReference type="SMART" id="SM00220">
    <property type="entry name" value="S_TKc"/>
    <property type="match status" value="1"/>
</dbReference>
<proteinExistence type="inferred from homology"/>
<feature type="region of interest" description="Disordered" evidence="11">
    <location>
        <begin position="1"/>
        <end position="28"/>
    </location>
</feature>
<dbReference type="Proteomes" id="UP000429607">
    <property type="component" value="Unassembled WGS sequence"/>
</dbReference>